<dbReference type="PANTHER" id="PTHR10342">
    <property type="entry name" value="ARYLSULFATASE"/>
    <property type="match status" value="1"/>
</dbReference>
<evidence type="ECO:0000256" key="1">
    <source>
        <dbReference type="ARBA" id="ARBA00001913"/>
    </source>
</evidence>
<evidence type="ECO:0000313" key="11">
    <source>
        <dbReference type="Proteomes" id="UP001634394"/>
    </source>
</evidence>
<evidence type="ECO:0000259" key="9">
    <source>
        <dbReference type="Pfam" id="PF00884"/>
    </source>
</evidence>
<dbReference type="InterPro" id="IPR000917">
    <property type="entry name" value="Sulfatase_N"/>
</dbReference>
<evidence type="ECO:0000256" key="3">
    <source>
        <dbReference type="ARBA" id="ARBA00022723"/>
    </source>
</evidence>
<evidence type="ECO:0000256" key="4">
    <source>
        <dbReference type="ARBA" id="ARBA00022801"/>
    </source>
</evidence>
<dbReference type="PROSITE" id="PS00523">
    <property type="entry name" value="SULFATASE_1"/>
    <property type="match status" value="1"/>
</dbReference>
<proteinExistence type="inferred from homology"/>
<dbReference type="Pfam" id="PF00884">
    <property type="entry name" value="Sulfatase"/>
    <property type="match status" value="1"/>
</dbReference>
<feature type="region of interest" description="Disordered" evidence="7">
    <location>
        <begin position="473"/>
        <end position="495"/>
    </location>
</feature>
<comment type="similarity">
    <text evidence="2">Belongs to the sulfatase family.</text>
</comment>
<dbReference type="SUPFAM" id="SSF53649">
    <property type="entry name" value="Alkaline phosphatase-like"/>
    <property type="match status" value="1"/>
</dbReference>
<protein>
    <recommendedName>
        <fullName evidence="9">Sulfatase N-terminal domain-containing protein</fullName>
    </recommendedName>
</protein>
<name>A0ABD3T387_SINWO</name>
<feature type="signal peptide" evidence="8">
    <location>
        <begin position="1"/>
        <end position="21"/>
    </location>
</feature>
<reference evidence="10 11" key="1">
    <citation type="submission" date="2024-11" db="EMBL/GenBank/DDBJ databases">
        <title>Chromosome-level genome assembly of the freshwater bivalve Anodonta woodiana.</title>
        <authorList>
            <person name="Chen X."/>
        </authorList>
    </citation>
    <scope>NUCLEOTIDE SEQUENCE [LARGE SCALE GENOMIC DNA]</scope>
    <source>
        <strain evidence="10">MN2024</strain>
        <tissue evidence="10">Gills</tissue>
    </source>
</reference>
<dbReference type="CDD" id="cd16029">
    <property type="entry name" value="4-S"/>
    <property type="match status" value="1"/>
</dbReference>
<feature type="chain" id="PRO_5044892759" description="Sulfatase N-terminal domain-containing protein" evidence="8">
    <location>
        <begin position="22"/>
        <end position="495"/>
    </location>
</feature>
<keyword evidence="3" id="KW-0479">Metal-binding</keyword>
<gene>
    <name evidence="10" type="ORF">ACJMK2_023141</name>
</gene>
<keyword evidence="6" id="KW-0325">Glycoprotein</keyword>
<dbReference type="AlphaFoldDB" id="A0ABD3T387"/>
<evidence type="ECO:0000313" key="10">
    <source>
        <dbReference type="EMBL" id="KAL3831389.1"/>
    </source>
</evidence>
<organism evidence="10 11">
    <name type="scientific">Sinanodonta woodiana</name>
    <name type="common">Chinese pond mussel</name>
    <name type="synonym">Anodonta woodiana</name>
    <dbReference type="NCBI Taxonomy" id="1069815"/>
    <lineage>
        <taxon>Eukaryota</taxon>
        <taxon>Metazoa</taxon>
        <taxon>Spiralia</taxon>
        <taxon>Lophotrochozoa</taxon>
        <taxon>Mollusca</taxon>
        <taxon>Bivalvia</taxon>
        <taxon>Autobranchia</taxon>
        <taxon>Heteroconchia</taxon>
        <taxon>Palaeoheterodonta</taxon>
        <taxon>Unionida</taxon>
        <taxon>Unionoidea</taxon>
        <taxon>Unionidae</taxon>
        <taxon>Unioninae</taxon>
        <taxon>Sinanodonta</taxon>
    </lineage>
</organism>
<dbReference type="PANTHER" id="PTHR10342:SF273">
    <property type="entry name" value="RE14504P"/>
    <property type="match status" value="1"/>
</dbReference>
<evidence type="ECO:0000256" key="7">
    <source>
        <dbReference type="SAM" id="MobiDB-lite"/>
    </source>
</evidence>
<dbReference type="Proteomes" id="UP001634394">
    <property type="component" value="Unassembled WGS sequence"/>
</dbReference>
<dbReference type="Gene3D" id="3.40.720.10">
    <property type="entry name" value="Alkaline Phosphatase, subunit A"/>
    <property type="match status" value="1"/>
</dbReference>
<feature type="domain" description="Sulfatase N-terminal" evidence="9">
    <location>
        <begin position="27"/>
        <end position="333"/>
    </location>
</feature>
<keyword evidence="11" id="KW-1185">Reference proteome</keyword>
<dbReference type="Gene3D" id="3.30.1120.10">
    <property type="match status" value="1"/>
</dbReference>
<keyword evidence="8" id="KW-0732">Signal</keyword>
<dbReference type="EMBL" id="JBJQND010000019">
    <property type="protein sequence ID" value="KAL3831389.1"/>
    <property type="molecule type" value="Genomic_DNA"/>
</dbReference>
<comment type="caution">
    <text evidence="10">The sequence shown here is derived from an EMBL/GenBank/DDBJ whole genome shotgun (WGS) entry which is preliminary data.</text>
</comment>
<dbReference type="InterPro" id="IPR047115">
    <property type="entry name" value="ARSB"/>
</dbReference>
<evidence type="ECO:0000256" key="8">
    <source>
        <dbReference type="SAM" id="SignalP"/>
    </source>
</evidence>
<evidence type="ECO:0000256" key="5">
    <source>
        <dbReference type="ARBA" id="ARBA00022837"/>
    </source>
</evidence>
<dbReference type="InterPro" id="IPR024607">
    <property type="entry name" value="Sulfatase_CS"/>
</dbReference>
<comment type="cofactor">
    <cofactor evidence="1">
        <name>Ca(2+)</name>
        <dbReference type="ChEBI" id="CHEBI:29108"/>
    </cofactor>
</comment>
<accession>A0ABD3T387</accession>
<dbReference type="InterPro" id="IPR017850">
    <property type="entry name" value="Alkaline_phosphatase_core_sf"/>
</dbReference>
<evidence type="ECO:0000256" key="2">
    <source>
        <dbReference type="ARBA" id="ARBA00008779"/>
    </source>
</evidence>
<dbReference type="PROSITE" id="PS00149">
    <property type="entry name" value="SULFATASE_2"/>
    <property type="match status" value="1"/>
</dbReference>
<dbReference type="GO" id="GO:0008484">
    <property type="term" value="F:sulfuric ester hydrolase activity"/>
    <property type="evidence" value="ECO:0007669"/>
    <property type="project" value="UniProtKB-ARBA"/>
</dbReference>
<keyword evidence="4" id="KW-0378">Hydrolase</keyword>
<keyword evidence="5" id="KW-0106">Calcium</keyword>
<sequence length="495" mass="56220">MEMTRVLSCLCICLCCIGVDALKESQPNIVFIVADDLGWNDVGFHNPDMLTPNIDKLASGGVILNQSYVEPLCTPSRHAFMTGIYPYKSGMQHMVIYPEQPYCSPLNLTFLPQKLKKLGYDTHIIGKWHLGMCKWECTPTYRGFDTFYGYYQAQEDYYNKTVLGGLDFRDGKEVVRDDKTYSPITYAKRADLLISQHNKSHPMFLYLPFQSVHEPIQVPKKYEDLYPNIKTDGRRKFSGMVSALDEAIGNVTDSLKRNGMFDNTFIIFTADNGGWPTYYGNNYPLRGGKTTVYEGGTRASAFIYGAGLIKSGYTYNGLIHAVDWNPTLVAVAGGQPDEDIDGINLWEEIRSGSTSKRTEFVYHIDEILTPFEGHEAIRVGDYKLIQGYPGPYPGWYKPDEVTGHHGLEGMDYRHEDYPWVYRNANSSIEIGAELFNLKDDPFEHHDLAREQPELVQKMEGILQEYKKHLVPAMHPPEDKKGNPKNFGGVWTPGWC</sequence>
<dbReference type="GO" id="GO:0046872">
    <property type="term" value="F:metal ion binding"/>
    <property type="evidence" value="ECO:0007669"/>
    <property type="project" value="UniProtKB-KW"/>
</dbReference>
<evidence type="ECO:0000256" key="6">
    <source>
        <dbReference type="ARBA" id="ARBA00023180"/>
    </source>
</evidence>